<accession>H1LKM9</accession>
<dbReference type="NCBIfam" id="TIGR00099">
    <property type="entry name" value="Cof-subfamily"/>
    <property type="match status" value="1"/>
</dbReference>
<organism evidence="1 2">
    <name type="scientific">Lentilactobacillus kisonensis F0435</name>
    <dbReference type="NCBI Taxonomy" id="797516"/>
    <lineage>
        <taxon>Bacteria</taxon>
        <taxon>Bacillati</taxon>
        <taxon>Bacillota</taxon>
        <taxon>Bacilli</taxon>
        <taxon>Lactobacillales</taxon>
        <taxon>Lactobacillaceae</taxon>
        <taxon>Lentilactobacillus</taxon>
    </lineage>
</organism>
<gene>
    <name evidence="1" type="ORF">HMPREF9104_03183</name>
</gene>
<dbReference type="InterPro" id="IPR036412">
    <property type="entry name" value="HAD-like_sf"/>
</dbReference>
<keyword evidence="1" id="KW-0378">Hydrolase</keyword>
<sequence>MRKINFDNVKERIQLIKMVALDLDGTLLTSDKTISKTNEAVLKRIHEAGIKVVLCTGRPINAIWRFIEQLGLTEAGDYTITFNGALVVHNNDKQELAKSGMKKAALVPLHNFVEAQQAPLDVLDFQQVYPLTDLKPSMYKQQFKGNIDFVPKSFDELAVSDAYSKAVVCDQPELLDQYQANIDEQLKRDYHIVRSQPQIMEFLAPQMDKVVGLKALLDHFDMDFSNLMAFGDAENDLGMITHAKIGVVMENGQEPVKQAGDVVTGNNDEDGVAQYVREYFKG</sequence>
<dbReference type="PATRIC" id="fig|797516.3.peg.2854"/>
<protein>
    <submittedName>
        <fullName evidence="1">Cof-like hydrolase</fullName>
    </submittedName>
</protein>
<dbReference type="GO" id="GO:0016791">
    <property type="term" value="F:phosphatase activity"/>
    <property type="evidence" value="ECO:0007669"/>
    <property type="project" value="TreeGrafter"/>
</dbReference>
<dbReference type="PANTHER" id="PTHR10000:SF8">
    <property type="entry name" value="HAD SUPERFAMILY HYDROLASE-LIKE, TYPE 3"/>
    <property type="match status" value="1"/>
</dbReference>
<dbReference type="InterPro" id="IPR023214">
    <property type="entry name" value="HAD_sf"/>
</dbReference>
<dbReference type="Pfam" id="PF08282">
    <property type="entry name" value="Hydrolase_3"/>
    <property type="match status" value="1"/>
</dbReference>
<dbReference type="GO" id="GO:0005829">
    <property type="term" value="C:cytosol"/>
    <property type="evidence" value="ECO:0007669"/>
    <property type="project" value="TreeGrafter"/>
</dbReference>
<dbReference type="InterPro" id="IPR006379">
    <property type="entry name" value="HAD-SF_hydro_IIB"/>
</dbReference>
<evidence type="ECO:0000313" key="1">
    <source>
        <dbReference type="EMBL" id="EHO46198.1"/>
    </source>
</evidence>
<dbReference type="EMBL" id="AGRJ01000273">
    <property type="protein sequence ID" value="EHO46198.1"/>
    <property type="molecule type" value="Genomic_DNA"/>
</dbReference>
<dbReference type="SUPFAM" id="SSF56784">
    <property type="entry name" value="HAD-like"/>
    <property type="match status" value="1"/>
</dbReference>
<dbReference type="Gene3D" id="3.30.1240.10">
    <property type="match status" value="1"/>
</dbReference>
<name>H1LKM9_9LACO</name>
<comment type="caution">
    <text evidence="1">The sequence shown here is derived from an EMBL/GenBank/DDBJ whole genome shotgun (WGS) entry which is preliminary data.</text>
</comment>
<dbReference type="InterPro" id="IPR000150">
    <property type="entry name" value="Cof"/>
</dbReference>
<evidence type="ECO:0000313" key="2">
    <source>
        <dbReference type="Proteomes" id="UP000005025"/>
    </source>
</evidence>
<dbReference type="SFLD" id="SFLDS00003">
    <property type="entry name" value="Haloacid_Dehalogenase"/>
    <property type="match status" value="1"/>
</dbReference>
<dbReference type="GO" id="GO:0000287">
    <property type="term" value="F:magnesium ion binding"/>
    <property type="evidence" value="ECO:0007669"/>
    <property type="project" value="TreeGrafter"/>
</dbReference>
<dbReference type="AlphaFoldDB" id="H1LKM9"/>
<dbReference type="Gene3D" id="3.40.50.1000">
    <property type="entry name" value="HAD superfamily/HAD-like"/>
    <property type="match status" value="1"/>
</dbReference>
<proteinExistence type="predicted"/>
<dbReference type="Proteomes" id="UP000005025">
    <property type="component" value="Unassembled WGS sequence"/>
</dbReference>
<dbReference type="HOGENOM" id="CLU_044146_0_1_9"/>
<dbReference type="STRING" id="797516.HMPREF9104_03183"/>
<reference evidence="1 2" key="1">
    <citation type="submission" date="2011-09" db="EMBL/GenBank/DDBJ databases">
        <authorList>
            <person name="Weinstock G."/>
            <person name="Sodergren E."/>
            <person name="Clifton S."/>
            <person name="Fulton L."/>
            <person name="Fulton B."/>
            <person name="Courtney L."/>
            <person name="Fronick C."/>
            <person name="Harrison M."/>
            <person name="Strong C."/>
            <person name="Farmer C."/>
            <person name="Delahaunty K."/>
            <person name="Markovic C."/>
            <person name="Hall O."/>
            <person name="Minx P."/>
            <person name="Tomlinson C."/>
            <person name="Mitreva M."/>
            <person name="Hou S."/>
            <person name="Chen J."/>
            <person name="Wollam A."/>
            <person name="Pepin K.H."/>
            <person name="Johnson M."/>
            <person name="Bhonagiri V."/>
            <person name="Zhang X."/>
            <person name="Suruliraj S."/>
            <person name="Warren W."/>
            <person name="Chinwalla A."/>
            <person name="Mardis E.R."/>
            <person name="Wilson R.K."/>
        </authorList>
    </citation>
    <scope>NUCLEOTIDE SEQUENCE [LARGE SCALE GENOMIC DNA]</scope>
    <source>
        <strain evidence="1 2">F0435</strain>
    </source>
</reference>
<dbReference type="SFLD" id="SFLDG01140">
    <property type="entry name" value="C2.B:_Phosphomannomutase_and_P"/>
    <property type="match status" value="1"/>
</dbReference>
<dbReference type="NCBIfam" id="TIGR01484">
    <property type="entry name" value="HAD-SF-IIB"/>
    <property type="match status" value="1"/>
</dbReference>
<dbReference type="CDD" id="cd07516">
    <property type="entry name" value="HAD_Pase"/>
    <property type="match status" value="1"/>
</dbReference>
<dbReference type="SFLD" id="SFLDG01144">
    <property type="entry name" value="C2.B.4:_PGP_Like"/>
    <property type="match status" value="1"/>
</dbReference>
<dbReference type="PANTHER" id="PTHR10000">
    <property type="entry name" value="PHOSPHOSERINE PHOSPHATASE"/>
    <property type="match status" value="1"/>
</dbReference>
<dbReference type="PROSITE" id="PS01229">
    <property type="entry name" value="COF_2"/>
    <property type="match status" value="1"/>
</dbReference>